<accession>A0A3P9KNA1</accession>
<reference key="1">
    <citation type="journal article" date="2007" name="Nature">
        <title>The medaka draft genome and insights into vertebrate genome evolution.</title>
        <authorList>
            <person name="Kasahara M."/>
            <person name="Naruse K."/>
            <person name="Sasaki S."/>
            <person name="Nakatani Y."/>
            <person name="Qu W."/>
            <person name="Ahsan B."/>
            <person name="Yamada T."/>
            <person name="Nagayasu Y."/>
            <person name="Doi K."/>
            <person name="Kasai Y."/>
            <person name="Jindo T."/>
            <person name="Kobayashi D."/>
            <person name="Shimada A."/>
            <person name="Toyoda A."/>
            <person name="Kuroki Y."/>
            <person name="Fujiyama A."/>
            <person name="Sasaki T."/>
            <person name="Shimizu A."/>
            <person name="Asakawa S."/>
            <person name="Shimizu N."/>
            <person name="Hashimoto S."/>
            <person name="Yang J."/>
            <person name="Lee Y."/>
            <person name="Matsushima K."/>
            <person name="Sugano S."/>
            <person name="Sakaizumi M."/>
            <person name="Narita T."/>
            <person name="Ohishi K."/>
            <person name="Haga S."/>
            <person name="Ohta F."/>
            <person name="Nomoto H."/>
            <person name="Nogata K."/>
            <person name="Morishita T."/>
            <person name="Endo T."/>
            <person name="Shin-I T."/>
            <person name="Takeda H."/>
            <person name="Morishita S."/>
            <person name="Kohara Y."/>
        </authorList>
    </citation>
    <scope>NUCLEOTIDE SEQUENCE [LARGE SCALE GENOMIC DNA]</scope>
    <source>
        <strain>Hd-rR</strain>
    </source>
</reference>
<feature type="compositionally biased region" description="Polar residues" evidence="1">
    <location>
        <begin position="73"/>
        <end position="83"/>
    </location>
</feature>
<protein>
    <recommendedName>
        <fullName evidence="3">Pentraxin (PTX) domain-containing protein</fullName>
    </recommendedName>
</protein>
<reference evidence="4" key="4">
    <citation type="submission" date="2025-09" db="UniProtKB">
        <authorList>
            <consortium name="Ensembl"/>
        </authorList>
    </citation>
    <scope>IDENTIFICATION</scope>
    <source>
        <strain evidence="4">HNI</strain>
    </source>
</reference>
<dbReference type="InterPro" id="IPR013320">
    <property type="entry name" value="ConA-like_dom_sf"/>
</dbReference>
<sequence>MVKMKMKEPLCVSLLAFIMLVVTDPTGAEGRAEPWRNPDVSGTNLQQKMFTLSRYGGGLTLFAPYLDPLGSTSNPATSYPTDSSRPDPTRYYPWTTAPPTRGYPTPTTRFWPKTTGYYPWTTAPPTRGYPTTTTRFWPKTTGYYPWTTAPPTRGVSVCLRLITSDMNPSIFTLSPSSTPLSLQVTDGGWYLLRFGSNQLRLRPSVPIWPNIGRGMWTSVCLTVDFTKNVVQMFSNMNMSTRKLLMYGYQWSGEPVITFSGFDGQLTDVQVWDYPLRYKEVLYYMSHGYYGSVQGSLLTWSNIRYSLQGRSLLENSYEWQMKLPISKKRRGWALKRKVWQDFRQPVI</sequence>
<evidence type="ECO:0000313" key="5">
    <source>
        <dbReference type="Proteomes" id="UP000265180"/>
    </source>
</evidence>
<dbReference type="InterPro" id="IPR001759">
    <property type="entry name" value="PTX_dom"/>
</dbReference>
<evidence type="ECO:0000256" key="1">
    <source>
        <dbReference type="SAM" id="MobiDB-lite"/>
    </source>
</evidence>
<feature type="region of interest" description="Disordered" evidence="1">
    <location>
        <begin position="73"/>
        <end position="98"/>
    </location>
</feature>
<dbReference type="SUPFAM" id="SSF49899">
    <property type="entry name" value="Concanavalin A-like lectins/glucanases"/>
    <property type="match status" value="1"/>
</dbReference>
<evidence type="ECO:0000313" key="4">
    <source>
        <dbReference type="Ensembl" id="ENSORLP00020009995.1"/>
    </source>
</evidence>
<feature type="domain" description="Pentraxin (PTX)" evidence="3">
    <location>
        <begin position="127"/>
        <end position="319"/>
    </location>
</feature>
<dbReference type="Ensembl" id="ENSORLT00020016523.1">
    <property type="protein sequence ID" value="ENSORLP00020009995.1"/>
    <property type="gene ID" value="ENSORLG00020010874.1"/>
</dbReference>
<organism evidence="4 5">
    <name type="scientific">Oryzias latipes</name>
    <name type="common">Japanese rice fish</name>
    <name type="synonym">Japanese killifish</name>
    <dbReference type="NCBI Taxonomy" id="8090"/>
    <lineage>
        <taxon>Eukaryota</taxon>
        <taxon>Metazoa</taxon>
        <taxon>Chordata</taxon>
        <taxon>Craniata</taxon>
        <taxon>Vertebrata</taxon>
        <taxon>Euteleostomi</taxon>
        <taxon>Actinopterygii</taxon>
        <taxon>Neopterygii</taxon>
        <taxon>Teleostei</taxon>
        <taxon>Neoteleostei</taxon>
        <taxon>Acanthomorphata</taxon>
        <taxon>Ovalentaria</taxon>
        <taxon>Atherinomorphae</taxon>
        <taxon>Beloniformes</taxon>
        <taxon>Adrianichthyidae</taxon>
        <taxon>Oryziinae</taxon>
        <taxon>Oryzias</taxon>
    </lineage>
</organism>
<dbReference type="Gene3D" id="2.60.120.200">
    <property type="match status" value="1"/>
</dbReference>
<reference evidence="4" key="3">
    <citation type="submission" date="2025-08" db="UniProtKB">
        <authorList>
            <consortium name="Ensembl"/>
        </authorList>
    </citation>
    <scope>IDENTIFICATION</scope>
    <source>
        <strain evidence="4">HNI</strain>
    </source>
</reference>
<keyword evidence="2" id="KW-0732">Signal</keyword>
<dbReference type="Proteomes" id="UP000265180">
    <property type="component" value="Chromosome 5"/>
</dbReference>
<evidence type="ECO:0000259" key="3">
    <source>
        <dbReference type="SMART" id="SM00159"/>
    </source>
</evidence>
<feature type="chain" id="PRO_5018216965" description="Pentraxin (PTX) domain-containing protein" evidence="2">
    <location>
        <begin position="31"/>
        <end position="346"/>
    </location>
</feature>
<dbReference type="AlphaFoldDB" id="A0A3P9KNA1"/>
<evidence type="ECO:0000256" key="2">
    <source>
        <dbReference type="SAM" id="SignalP"/>
    </source>
</evidence>
<name>A0A3P9KNA1_ORYLA</name>
<dbReference type="SMART" id="SM00159">
    <property type="entry name" value="PTX"/>
    <property type="match status" value="1"/>
</dbReference>
<feature type="signal peptide" evidence="2">
    <location>
        <begin position="1"/>
        <end position="30"/>
    </location>
</feature>
<reference evidence="4 5" key="2">
    <citation type="submission" date="2017-04" db="EMBL/GenBank/DDBJ databases">
        <title>CpG methylation of centromeres and impact of large insertions on vertebrate speciation.</title>
        <authorList>
            <person name="Ichikawa K."/>
            <person name="Yoshimura J."/>
            <person name="Morishita S."/>
        </authorList>
    </citation>
    <scope>NUCLEOTIDE SEQUENCE</scope>
    <source>
        <strain evidence="4 5">HNI</strain>
    </source>
</reference>
<proteinExistence type="predicted"/>